<evidence type="ECO:0000313" key="2">
    <source>
        <dbReference type="Proteomes" id="UP000276888"/>
    </source>
</evidence>
<dbReference type="EMBL" id="CP031423">
    <property type="protein sequence ID" value="AZS36806.1"/>
    <property type="molecule type" value="Genomic_DNA"/>
</dbReference>
<dbReference type="Proteomes" id="UP000276888">
    <property type="component" value="Chromosome"/>
</dbReference>
<reference evidence="1 2" key="1">
    <citation type="submission" date="2018-08" db="EMBL/GenBank/DDBJ databases">
        <title>Microbacterium lemovicicum sp. nov., a bacterium isolated from a natural uranium-rich soil.</title>
        <authorList>
            <person name="ORTET P."/>
        </authorList>
    </citation>
    <scope>NUCLEOTIDE SEQUENCE [LARGE SCALE GENOMIC DNA]</scope>
    <source>
        <strain evidence="1 2">Viu22</strain>
    </source>
</reference>
<gene>
    <name evidence="1" type="ORF">CVS47_01415</name>
</gene>
<name>A0A3Q9IXY5_9MICO</name>
<proteinExistence type="predicted"/>
<organism evidence="1 2">
    <name type="scientific">Microbacterium lemovicicum</name>
    <dbReference type="NCBI Taxonomy" id="1072463"/>
    <lineage>
        <taxon>Bacteria</taxon>
        <taxon>Bacillati</taxon>
        <taxon>Actinomycetota</taxon>
        <taxon>Actinomycetes</taxon>
        <taxon>Micrococcales</taxon>
        <taxon>Microbacteriaceae</taxon>
        <taxon>Microbacterium</taxon>
    </lineage>
</organism>
<keyword evidence="2" id="KW-1185">Reference proteome</keyword>
<dbReference type="AlphaFoldDB" id="A0A3Q9IXY5"/>
<evidence type="ECO:0000313" key="1">
    <source>
        <dbReference type="EMBL" id="AZS36806.1"/>
    </source>
</evidence>
<sequence>MPSQMVRIPVAQPPERIDHDAARLAAAKIVTPAAVNSHGVEFLGATATATGTVLDFRVWT</sequence>
<accession>A0A3Q9IXY5</accession>
<protein>
    <submittedName>
        <fullName evidence="1">Uncharacterized protein</fullName>
    </submittedName>
</protein>
<dbReference type="KEGG" id="mlv:CVS47_01415"/>